<comment type="caution">
    <text evidence="2">The sequence shown here is derived from an EMBL/GenBank/DDBJ whole genome shotgun (WGS) entry which is preliminary data.</text>
</comment>
<evidence type="ECO:0000313" key="3">
    <source>
        <dbReference type="Proteomes" id="UP000093796"/>
    </source>
</evidence>
<dbReference type="OrthoDB" id="7283066at2"/>
<accession>A0A1A0DKY8</accession>
<organism evidence="2 3">
    <name type="scientific">Acetobacter pasteurianus</name>
    <name type="common">Acetobacter turbidans</name>
    <dbReference type="NCBI Taxonomy" id="438"/>
    <lineage>
        <taxon>Bacteria</taxon>
        <taxon>Pseudomonadati</taxon>
        <taxon>Pseudomonadota</taxon>
        <taxon>Alphaproteobacteria</taxon>
        <taxon>Acetobacterales</taxon>
        <taxon>Acetobacteraceae</taxon>
        <taxon>Acetobacter</taxon>
    </lineage>
</organism>
<proteinExistence type="predicted"/>
<protein>
    <submittedName>
        <fullName evidence="2">Uncharacterized protein</fullName>
    </submittedName>
</protein>
<gene>
    <name evidence="2" type="ORF">SRCM100623_00353</name>
</gene>
<evidence type="ECO:0000313" key="2">
    <source>
        <dbReference type="EMBL" id="OAZ75680.1"/>
    </source>
</evidence>
<dbReference type="Proteomes" id="UP000093796">
    <property type="component" value="Unassembled WGS sequence"/>
</dbReference>
<name>A0A1A0DKY8_ACEPA</name>
<dbReference type="EMBL" id="LYUD01000030">
    <property type="protein sequence ID" value="OAZ75680.1"/>
    <property type="molecule type" value="Genomic_DNA"/>
</dbReference>
<sequence>MTDNQDFVAEHTAANDNLASAGVEKAAQKAVFKVASLIGRRMAREHFAMLTAANDNGPSNAKDQAKKVQIEGDCT</sequence>
<dbReference type="RefSeq" id="WP_064775859.1">
    <property type="nucleotide sequence ID" value="NZ_JBNPTE010000002.1"/>
</dbReference>
<feature type="compositionally biased region" description="Polar residues" evidence="1">
    <location>
        <begin position="53"/>
        <end position="62"/>
    </location>
</feature>
<evidence type="ECO:0000256" key="1">
    <source>
        <dbReference type="SAM" id="MobiDB-lite"/>
    </source>
</evidence>
<feature type="region of interest" description="Disordered" evidence="1">
    <location>
        <begin position="53"/>
        <end position="75"/>
    </location>
</feature>
<reference evidence="2 3" key="1">
    <citation type="submission" date="2016-05" db="EMBL/GenBank/DDBJ databases">
        <title>Genome sequencing of Acetobacter pasteurianus strain SRCM100623.</title>
        <authorList>
            <person name="Song Y.R."/>
        </authorList>
    </citation>
    <scope>NUCLEOTIDE SEQUENCE [LARGE SCALE GENOMIC DNA]</scope>
    <source>
        <strain evidence="2 3">SRCM100623</strain>
    </source>
</reference>
<dbReference type="PATRIC" id="fig|438.15.peg.390"/>
<dbReference type="AlphaFoldDB" id="A0A1A0DKY8"/>
<feature type="compositionally biased region" description="Basic and acidic residues" evidence="1">
    <location>
        <begin position="63"/>
        <end position="75"/>
    </location>
</feature>